<organism evidence="2 3">
    <name type="scientific">Haemophilus haemolyticus</name>
    <dbReference type="NCBI Taxonomy" id="726"/>
    <lineage>
        <taxon>Bacteria</taxon>
        <taxon>Pseudomonadati</taxon>
        <taxon>Pseudomonadota</taxon>
        <taxon>Gammaproteobacteria</taxon>
        <taxon>Pasteurellales</taxon>
        <taxon>Pasteurellaceae</taxon>
        <taxon>Haemophilus</taxon>
    </lineage>
</organism>
<dbReference type="EMBL" id="JACBKA010000003">
    <property type="protein sequence ID" value="NYA26770.1"/>
    <property type="molecule type" value="Genomic_DNA"/>
</dbReference>
<name>A0A852PQP1_HAEHA</name>
<protein>
    <submittedName>
        <fullName evidence="2">DUF1439 domain-containing protein</fullName>
    </submittedName>
</protein>
<dbReference type="AlphaFoldDB" id="A0A852PQP1"/>
<accession>A0A852PQP1</accession>
<evidence type="ECO:0000313" key="2">
    <source>
        <dbReference type="EMBL" id="NYA26770.1"/>
    </source>
</evidence>
<gene>
    <name evidence="2" type="ORF">HZI69_02775</name>
</gene>
<dbReference type="Pfam" id="PF07273">
    <property type="entry name" value="DUF1439"/>
    <property type="match status" value="1"/>
</dbReference>
<dbReference type="Gene3D" id="3.15.10.40">
    <property type="entry name" value="Uncharacterised protein PF07273, DUF1439"/>
    <property type="match status" value="1"/>
</dbReference>
<evidence type="ECO:0000313" key="3">
    <source>
        <dbReference type="Proteomes" id="UP000590599"/>
    </source>
</evidence>
<feature type="chain" id="PRO_5032362678" evidence="1">
    <location>
        <begin position="26"/>
        <end position="190"/>
    </location>
</feature>
<evidence type="ECO:0000256" key="1">
    <source>
        <dbReference type="SAM" id="SignalP"/>
    </source>
</evidence>
<dbReference type="Proteomes" id="UP000590599">
    <property type="component" value="Unassembled WGS sequence"/>
</dbReference>
<feature type="signal peptide" evidence="1">
    <location>
        <begin position="1"/>
        <end position="25"/>
    </location>
</feature>
<reference evidence="2 3" key="1">
    <citation type="submission" date="2020-07" db="EMBL/GenBank/DDBJ databases">
        <title>Genus Haemophilus, Bergeys manual.</title>
        <authorList>
            <person name="Noerskov-Lauritsen N."/>
        </authorList>
    </citation>
    <scope>NUCLEOTIDE SEQUENCE [LARGE SCALE GENOMIC DNA]</scope>
    <source>
        <strain evidence="2 3">CCUG30047</strain>
    </source>
</reference>
<sequence>MKKIKLLFLTLTSILTLTVSPNISASPFSITEYQINQYLQEKGAIADKFGLPGLFFLDYQIRNLSTKIGQTNDKRVEMSGTLEGLFQFGNKKLPGKLNLTFDTIPYYNPEEGAVYLKKMRILRWSGEPQQYMQQMQAIMPFLNENVAKLLEHIPVYTLDKNNMRDVLIKKFAKEIRIEKGQLSLETSMFQ</sequence>
<comment type="caution">
    <text evidence="2">The sequence shown here is derived from an EMBL/GenBank/DDBJ whole genome shotgun (WGS) entry which is preliminary data.</text>
</comment>
<keyword evidence="1" id="KW-0732">Signal</keyword>
<proteinExistence type="predicted"/>
<dbReference type="InterPro" id="IPR010835">
    <property type="entry name" value="DUF1439"/>
</dbReference>
<dbReference type="RefSeq" id="WP_005631617.1">
    <property type="nucleotide sequence ID" value="NZ_JACBKA010000003.1"/>
</dbReference>